<evidence type="ECO:0000313" key="2">
    <source>
        <dbReference type="EMBL" id="CAG7816588.1"/>
    </source>
</evidence>
<reference evidence="2" key="1">
    <citation type="submission" date="2021-06" db="EMBL/GenBank/DDBJ databases">
        <authorList>
            <person name="Hodson N. C."/>
            <person name="Mongue J. A."/>
            <person name="Jaron S. K."/>
        </authorList>
    </citation>
    <scope>NUCLEOTIDE SEQUENCE</scope>
</reference>
<keyword evidence="1" id="KW-0472">Membrane</keyword>
<proteinExistence type="predicted"/>
<keyword evidence="1" id="KW-1133">Transmembrane helix</keyword>
<evidence type="ECO:0000313" key="3">
    <source>
        <dbReference type="Proteomes" id="UP000708208"/>
    </source>
</evidence>
<evidence type="ECO:0000256" key="1">
    <source>
        <dbReference type="SAM" id="Phobius"/>
    </source>
</evidence>
<name>A0A8J2L6K5_9HEXA</name>
<organism evidence="2 3">
    <name type="scientific">Allacma fusca</name>
    <dbReference type="NCBI Taxonomy" id="39272"/>
    <lineage>
        <taxon>Eukaryota</taxon>
        <taxon>Metazoa</taxon>
        <taxon>Ecdysozoa</taxon>
        <taxon>Arthropoda</taxon>
        <taxon>Hexapoda</taxon>
        <taxon>Collembola</taxon>
        <taxon>Symphypleona</taxon>
        <taxon>Sminthuridae</taxon>
        <taxon>Allacma</taxon>
    </lineage>
</organism>
<keyword evidence="1" id="KW-0812">Transmembrane</keyword>
<feature type="transmembrane region" description="Helical" evidence="1">
    <location>
        <begin position="236"/>
        <end position="259"/>
    </location>
</feature>
<protein>
    <recommendedName>
        <fullName evidence="4">Phospholipid scramblase</fullName>
    </recommendedName>
</protein>
<comment type="caution">
    <text evidence="2">The sequence shown here is derived from an EMBL/GenBank/DDBJ whole genome shotgun (WGS) entry which is preliminary data.</text>
</comment>
<dbReference type="AlphaFoldDB" id="A0A8J2L6K5"/>
<dbReference type="EMBL" id="CAJVCH010374417">
    <property type="protein sequence ID" value="CAG7816588.1"/>
    <property type="molecule type" value="Genomic_DNA"/>
</dbReference>
<keyword evidence="3" id="KW-1185">Reference proteome</keyword>
<dbReference type="Proteomes" id="UP000708208">
    <property type="component" value="Unassembled WGS sequence"/>
</dbReference>
<accession>A0A8J2L6K5</accession>
<gene>
    <name evidence="2" type="ORF">AFUS01_LOCUS27203</name>
</gene>
<evidence type="ECO:0008006" key="4">
    <source>
        <dbReference type="Google" id="ProtNLM"/>
    </source>
</evidence>
<sequence length="260" mass="29196">MHFEPPNEVHNPQFCESPDFSSGYLHDNNEKDSGSVENIDLEADLPFYVPEFEVLEELSFLKLTVSGGSATPKFTIQDKFEQFLLKGEVTRRTVSNQNEEETEITIINTNYGCILKILFSESRRCFAIVAPPNSLIGTVRLDRLQNFIEIKNFIDGEAYKSPYSRIEVCLRRQNGLVVARATSNPNNQSGRFYPTYPFLVVDLSDGIGVIDKALIIGFLTALGMDIADGLKGTKKIMLWTLISLTAILSVCILIIYFSYA</sequence>